<feature type="domain" description="ABC3 transporter permease C-terminal" evidence="7">
    <location>
        <begin position="704"/>
        <end position="816"/>
    </location>
</feature>
<proteinExistence type="predicted"/>
<feature type="transmembrane region" description="Helical" evidence="6">
    <location>
        <begin position="752"/>
        <end position="772"/>
    </location>
</feature>
<feature type="transmembrane region" description="Helical" evidence="6">
    <location>
        <begin position="288"/>
        <end position="309"/>
    </location>
</feature>
<dbReference type="InterPro" id="IPR050250">
    <property type="entry name" value="Macrolide_Exporter_MacB"/>
</dbReference>
<dbReference type="RefSeq" id="WP_289998892.1">
    <property type="nucleotide sequence ID" value="NZ_JAUEPH010000002.1"/>
</dbReference>
<dbReference type="Pfam" id="PF02687">
    <property type="entry name" value="FtsX"/>
    <property type="match status" value="2"/>
</dbReference>
<feature type="transmembrane region" description="Helical" evidence="6">
    <location>
        <begin position="778"/>
        <end position="801"/>
    </location>
</feature>
<keyword evidence="2" id="KW-1003">Cell membrane</keyword>
<name>A0ABT7Y9X2_9BACT</name>
<dbReference type="PANTHER" id="PTHR30572">
    <property type="entry name" value="MEMBRANE COMPONENT OF TRANSPORTER-RELATED"/>
    <property type="match status" value="1"/>
</dbReference>
<feature type="transmembrane region" description="Helical" evidence="6">
    <location>
        <begin position="429"/>
        <end position="450"/>
    </location>
</feature>
<protein>
    <submittedName>
        <fullName evidence="9">ABC transporter permease</fullName>
    </submittedName>
</protein>
<keyword evidence="4 6" id="KW-1133">Transmembrane helix</keyword>
<gene>
    <name evidence="9" type="ORF">QVH07_04180</name>
</gene>
<keyword evidence="5 6" id="KW-0472">Membrane</keyword>
<evidence type="ECO:0000313" key="10">
    <source>
        <dbReference type="Proteomes" id="UP001171916"/>
    </source>
</evidence>
<comment type="caution">
    <text evidence="9">The sequence shown here is derived from an EMBL/GenBank/DDBJ whole genome shotgun (WGS) entry which is preliminary data.</text>
</comment>
<feature type="domain" description="MacB-like periplasmic core" evidence="8">
    <location>
        <begin position="20"/>
        <end position="245"/>
    </location>
</feature>
<dbReference type="PANTHER" id="PTHR30572:SF18">
    <property type="entry name" value="ABC-TYPE MACROLIDE FAMILY EXPORT SYSTEM PERMEASE COMPONENT 2"/>
    <property type="match status" value="1"/>
</dbReference>
<keyword evidence="10" id="KW-1185">Reference proteome</keyword>
<evidence type="ECO:0000256" key="3">
    <source>
        <dbReference type="ARBA" id="ARBA00022692"/>
    </source>
</evidence>
<feature type="domain" description="ABC3 transporter permease C-terminal" evidence="7">
    <location>
        <begin position="293"/>
        <end position="406"/>
    </location>
</feature>
<dbReference type="Proteomes" id="UP001171916">
    <property type="component" value="Unassembled WGS sequence"/>
</dbReference>
<feature type="transmembrane region" description="Helical" evidence="6">
    <location>
        <begin position="699"/>
        <end position="722"/>
    </location>
</feature>
<accession>A0ABT7Y9X2</accession>
<dbReference type="Pfam" id="PF12704">
    <property type="entry name" value="MacB_PCD"/>
    <property type="match status" value="1"/>
</dbReference>
<evidence type="ECO:0000256" key="2">
    <source>
        <dbReference type="ARBA" id="ARBA00022475"/>
    </source>
</evidence>
<feature type="transmembrane region" description="Helical" evidence="6">
    <location>
        <begin position="21"/>
        <end position="41"/>
    </location>
</feature>
<feature type="transmembrane region" description="Helical" evidence="6">
    <location>
        <begin position="343"/>
        <end position="364"/>
    </location>
</feature>
<evidence type="ECO:0000256" key="4">
    <source>
        <dbReference type="ARBA" id="ARBA00022989"/>
    </source>
</evidence>
<evidence type="ECO:0000256" key="1">
    <source>
        <dbReference type="ARBA" id="ARBA00004651"/>
    </source>
</evidence>
<feature type="transmembrane region" description="Helical" evidence="6">
    <location>
        <begin position="384"/>
        <end position="408"/>
    </location>
</feature>
<keyword evidence="3 6" id="KW-0812">Transmembrane</keyword>
<reference evidence="9" key="1">
    <citation type="submission" date="2023-06" db="EMBL/GenBank/DDBJ databases">
        <title>Robiginitalea aurantiacus sp. nov. and Algoriphagus sediminis sp. nov., isolated from coastal sediment.</title>
        <authorList>
            <person name="Zhou Z.Y."/>
            <person name="An J."/>
            <person name="Jia Y.W."/>
            <person name="Du Z.J."/>
        </authorList>
    </citation>
    <scope>NUCLEOTIDE SEQUENCE</scope>
    <source>
        <strain evidence="9">C2-7</strain>
    </source>
</reference>
<organism evidence="9 10">
    <name type="scientific">Algoriphagus sediminis</name>
    <dbReference type="NCBI Taxonomy" id="3057113"/>
    <lineage>
        <taxon>Bacteria</taxon>
        <taxon>Pseudomonadati</taxon>
        <taxon>Bacteroidota</taxon>
        <taxon>Cytophagia</taxon>
        <taxon>Cytophagales</taxon>
        <taxon>Cyclobacteriaceae</taxon>
        <taxon>Algoriphagus</taxon>
    </lineage>
</organism>
<dbReference type="EMBL" id="JAUEPH010000002">
    <property type="protein sequence ID" value="MDN3203328.1"/>
    <property type="molecule type" value="Genomic_DNA"/>
</dbReference>
<comment type="subcellular location">
    <subcellularLocation>
        <location evidence="1">Cell membrane</location>
        <topology evidence="1">Multi-pass membrane protein</topology>
    </subcellularLocation>
</comment>
<evidence type="ECO:0000256" key="6">
    <source>
        <dbReference type="SAM" id="Phobius"/>
    </source>
</evidence>
<evidence type="ECO:0000259" key="8">
    <source>
        <dbReference type="Pfam" id="PF12704"/>
    </source>
</evidence>
<dbReference type="InterPro" id="IPR003838">
    <property type="entry name" value="ABC3_permease_C"/>
</dbReference>
<evidence type="ECO:0000259" key="7">
    <source>
        <dbReference type="Pfam" id="PF02687"/>
    </source>
</evidence>
<evidence type="ECO:0000256" key="5">
    <source>
        <dbReference type="ARBA" id="ARBA00023136"/>
    </source>
</evidence>
<dbReference type="InterPro" id="IPR025857">
    <property type="entry name" value="MacB_PCD"/>
</dbReference>
<evidence type="ECO:0000313" key="9">
    <source>
        <dbReference type="EMBL" id="MDN3203328.1"/>
    </source>
</evidence>
<sequence length="823" mass="92895">MIKNYFKIAWRSLWRQRTFSMINIFGLSIGLTCFLILMAFVKFERSYDNFHSENERVYRVVQDVRNEQQWAWVGGAVAPMLRKEFSDQLDEVVSIIKIATYAKAPEGLYPEDRFREDKFLFADKGFDQVFGFELKSGSWEGVFDNPYQMVITERIAKKYFGDKNPIGEVLTLTGDLDFEIKGVLKNPAPNSHMDFDFVSSMVSFKVTEDFPVTADFGSFWWPQTYTYVKVNENQAADHISDRIPEITPDYRNAEEAKSYIHFLQPIADIHTNDSFRGEWTPSMSNNTLWIFLSIGVFVLVLACINYVNLATARAIKRMKEIGIRKVNGAQRGQLIAQFLMESVLINGISILIGLLLAILLIPVIQSSIGLEIPFDFLNDSQLQLILLGIWMVSSLASGIFPAFYLSGLKPEMILKESSIGKGRSGLRKGLVVFQFVLSTILVFCGSVAFVQHEFMRNSSMGFDPKGLVSVKMGQLALANDETLAQELEKVPGVERVMYTSDRPGIDSGWNPNVDYPNLPEGEEVNVNVQYVDFGFFETMNIPLITGREFMDQSGDGGVYYPIREQFAGMDNVAMMVNESALELFGMNLENALEQPLRVYTEENGQLFSNFKGNIVGVVKDYHTRDLRYEIAPTIYMPVKNDWSNQARTMLIKADSDFNSEMLEQLQATWKSVIPGLPFEYSFMDEAINLQYEQQQKTSALLGGFAFLTLLISCLGILGLSIFSSESRRKEIGIRRVLGASVMGIVNKLSYEFLILVMISLIIALPIGFYLMNQWLDQFAYKVTIGAGFFLAAGFISLLLAYSTVSIQSLKAASSNPVDSIKNE</sequence>